<gene>
    <name evidence="2" type="ORF">NDK43_23675</name>
</gene>
<organism evidence="2 3">
    <name type="scientific">Neobacillus pocheonensis</name>
    <dbReference type="NCBI Taxonomy" id="363869"/>
    <lineage>
        <taxon>Bacteria</taxon>
        <taxon>Bacillati</taxon>
        <taxon>Bacillota</taxon>
        <taxon>Bacilli</taxon>
        <taxon>Bacillales</taxon>
        <taxon>Bacillaceae</taxon>
        <taxon>Neobacillus</taxon>
    </lineage>
</organism>
<evidence type="ECO:0000313" key="3">
    <source>
        <dbReference type="Proteomes" id="UP001523262"/>
    </source>
</evidence>
<feature type="transmembrane region" description="Helical" evidence="1">
    <location>
        <begin position="29"/>
        <end position="47"/>
    </location>
</feature>
<evidence type="ECO:0000256" key="1">
    <source>
        <dbReference type="SAM" id="Phobius"/>
    </source>
</evidence>
<keyword evidence="1" id="KW-0472">Membrane</keyword>
<keyword evidence="1" id="KW-1133">Transmembrane helix</keyword>
<keyword evidence="2" id="KW-0378">Hydrolase</keyword>
<reference evidence="2 3" key="1">
    <citation type="submission" date="2022-06" db="EMBL/GenBank/DDBJ databases">
        <authorList>
            <person name="Jeon C.O."/>
        </authorList>
    </citation>
    <scope>NUCLEOTIDE SEQUENCE [LARGE SCALE GENOMIC DNA]</scope>
    <source>
        <strain evidence="2 3">KCTC 13943</strain>
    </source>
</reference>
<dbReference type="GO" id="GO:0006508">
    <property type="term" value="P:proteolysis"/>
    <property type="evidence" value="ECO:0007669"/>
    <property type="project" value="UniProtKB-KW"/>
</dbReference>
<proteinExistence type="predicted"/>
<feature type="transmembrane region" description="Helical" evidence="1">
    <location>
        <begin position="200"/>
        <end position="218"/>
    </location>
</feature>
<dbReference type="Proteomes" id="UP001523262">
    <property type="component" value="Unassembled WGS sequence"/>
</dbReference>
<keyword evidence="3" id="KW-1185">Reference proteome</keyword>
<sequence length="219" mass="24366">MMKAILASPVYLLVSVLFWLFFWKFGHPMLWAAFGLGVLGWWIAYLLRAPISLVLIKIAHEKQPKGIVYFSGLLEESVRLIVLKMTGTSFQQAISVGQGWAFIEVLFAIVNLLALTNLNNKSDEKSLQAKEMLSDAGIKLDGSPFWGALERVFASGFHIGSTLLIARNPWMILAMIPVHTAYNVMATRLLLKRSIVTTELVGALFGSVVFIVGLFVYFV</sequence>
<feature type="transmembrane region" description="Helical" evidence="1">
    <location>
        <begin position="5"/>
        <end position="23"/>
    </location>
</feature>
<feature type="transmembrane region" description="Helical" evidence="1">
    <location>
        <begin position="93"/>
        <end position="115"/>
    </location>
</feature>
<protein>
    <submittedName>
        <fullName evidence="2">YhfC family glutamic-type intramembrane protease</fullName>
        <ecNumber evidence="2">3.4.-.-</ecNumber>
    </submittedName>
</protein>
<dbReference type="GO" id="GO:0008233">
    <property type="term" value="F:peptidase activity"/>
    <property type="evidence" value="ECO:0007669"/>
    <property type="project" value="UniProtKB-KW"/>
</dbReference>
<keyword evidence="2" id="KW-0645">Protease</keyword>
<keyword evidence="1" id="KW-0812">Transmembrane</keyword>
<accession>A0ABT0WEP3</accession>
<comment type="caution">
    <text evidence="2">The sequence shown here is derived from an EMBL/GenBank/DDBJ whole genome shotgun (WGS) entry which is preliminary data.</text>
</comment>
<name>A0ABT0WEP3_9BACI</name>
<evidence type="ECO:0000313" key="2">
    <source>
        <dbReference type="EMBL" id="MCM2534792.1"/>
    </source>
</evidence>
<dbReference type="EMBL" id="JAMQCR010000002">
    <property type="protein sequence ID" value="MCM2534792.1"/>
    <property type="molecule type" value="Genomic_DNA"/>
</dbReference>
<dbReference type="EC" id="3.4.-.-" evidence="2"/>